<dbReference type="EMBL" id="JAMYWD010000011">
    <property type="protein sequence ID" value="KAJ4954975.1"/>
    <property type="molecule type" value="Genomic_DNA"/>
</dbReference>
<dbReference type="InterPro" id="IPR011905">
    <property type="entry name" value="GlrX-like_pln_2"/>
</dbReference>
<comment type="subcellular location">
    <subcellularLocation>
        <location evidence="1">Cytoplasm</location>
    </subcellularLocation>
</comment>
<evidence type="ECO:0000259" key="5">
    <source>
        <dbReference type="Pfam" id="PF00462"/>
    </source>
</evidence>
<evidence type="ECO:0000256" key="4">
    <source>
        <dbReference type="ARBA" id="ARBA00023284"/>
    </source>
</evidence>
<name>A0A9Q0GWS1_9MAGN</name>
<dbReference type="InterPro" id="IPR036249">
    <property type="entry name" value="Thioredoxin-like_sf"/>
</dbReference>
<comment type="caution">
    <text evidence="6">The sequence shown here is derived from an EMBL/GenBank/DDBJ whole genome shotgun (WGS) entry which is preliminary data.</text>
</comment>
<dbReference type="Proteomes" id="UP001141806">
    <property type="component" value="Unassembled WGS sequence"/>
</dbReference>
<keyword evidence="3" id="KW-0963">Cytoplasm</keyword>
<dbReference type="Pfam" id="PF00462">
    <property type="entry name" value="Glutaredoxin"/>
    <property type="match status" value="1"/>
</dbReference>
<accession>A0A9Q0GWS1</accession>
<dbReference type="InterPro" id="IPR002109">
    <property type="entry name" value="Glutaredoxin"/>
</dbReference>
<evidence type="ECO:0000256" key="2">
    <source>
        <dbReference type="ARBA" id="ARBA00007568"/>
    </source>
</evidence>
<keyword evidence="4" id="KW-0676">Redox-active center</keyword>
<organism evidence="6 7">
    <name type="scientific">Protea cynaroides</name>
    <dbReference type="NCBI Taxonomy" id="273540"/>
    <lineage>
        <taxon>Eukaryota</taxon>
        <taxon>Viridiplantae</taxon>
        <taxon>Streptophyta</taxon>
        <taxon>Embryophyta</taxon>
        <taxon>Tracheophyta</taxon>
        <taxon>Spermatophyta</taxon>
        <taxon>Magnoliopsida</taxon>
        <taxon>Proteales</taxon>
        <taxon>Proteaceae</taxon>
        <taxon>Protea</taxon>
    </lineage>
</organism>
<dbReference type="PROSITE" id="PS51354">
    <property type="entry name" value="GLUTAREDOXIN_2"/>
    <property type="match status" value="1"/>
</dbReference>
<dbReference type="GO" id="GO:0005737">
    <property type="term" value="C:cytoplasm"/>
    <property type="evidence" value="ECO:0007669"/>
    <property type="project" value="UniProtKB-SubCell"/>
</dbReference>
<dbReference type="PANTHER" id="PTHR10168">
    <property type="entry name" value="GLUTAREDOXIN"/>
    <property type="match status" value="1"/>
</dbReference>
<evidence type="ECO:0000256" key="3">
    <source>
        <dbReference type="ARBA" id="ARBA00022490"/>
    </source>
</evidence>
<dbReference type="OrthoDB" id="418495at2759"/>
<dbReference type="CDD" id="cd03419">
    <property type="entry name" value="GRX_GRXh_1_2_like"/>
    <property type="match status" value="1"/>
</dbReference>
<evidence type="ECO:0000313" key="7">
    <source>
        <dbReference type="Proteomes" id="UP001141806"/>
    </source>
</evidence>
<reference evidence="6" key="1">
    <citation type="journal article" date="2023" name="Plant J.">
        <title>The genome of the king protea, Protea cynaroides.</title>
        <authorList>
            <person name="Chang J."/>
            <person name="Duong T.A."/>
            <person name="Schoeman C."/>
            <person name="Ma X."/>
            <person name="Roodt D."/>
            <person name="Barker N."/>
            <person name="Li Z."/>
            <person name="Van de Peer Y."/>
            <person name="Mizrachi E."/>
        </authorList>
    </citation>
    <scope>NUCLEOTIDE SEQUENCE</scope>
    <source>
        <tissue evidence="6">Young leaves</tissue>
    </source>
</reference>
<keyword evidence="7" id="KW-1185">Reference proteome</keyword>
<dbReference type="AlphaFoldDB" id="A0A9Q0GWS1"/>
<dbReference type="PRINTS" id="PR00160">
    <property type="entry name" value="GLUTAREDOXIN"/>
</dbReference>
<protein>
    <recommendedName>
        <fullName evidence="5">Glutaredoxin domain-containing protein</fullName>
    </recommendedName>
</protein>
<gene>
    <name evidence="6" type="ORF">NE237_011758</name>
</gene>
<evidence type="ECO:0000313" key="6">
    <source>
        <dbReference type="EMBL" id="KAJ4954975.1"/>
    </source>
</evidence>
<feature type="domain" description="Glutaredoxin" evidence="5">
    <location>
        <begin position="13"/>
        <end position="75"/>
    </location>
</feature>
<proteinExistence type="inferred from homology"/>
<comment type="similarity">
    <text evidence="2">Belongs to the glutaredoxin family. CC-type subfamily.</text>
</comment>
<dbReference type="NCBIfam" id="TIGR02189">
    <property type="entry name" value="GlrX-like_plant"/>
    <property type="match status" value="1"/>
</dbReference>
<dbReference type="SUPFAM" id="SSF52833">
    <property type="entry name" value="Thioredoxin-like"/>
    <property type="match status" value="1"/>
</dbReference>
<dbReference type="InterPro" id="IPR014025">
    <property type="entry name" value="Glutaredoxin_subgr"/>
</dbReference>
<dbReference type="Gene3D" id="3.40.30.10">
    <property type="entry name" value="Glutaredoxin"/>
    <property type="match status" value="1"/>
</dbReference>
<sequence length="102" mass="11196">MERLSMLTTQKPVVIFSKSSCCMCHSIKTLISGFGASPLVHELDEDPKGRELERALARLGCNPIVPVVFIGGRLVGGTNEIMERQLNGTLKEMLIQANAIWV</sequence>
<evidence type="ECO:0000256" key="1">
    <source>
        <dbReference type="ARBA" id="ARBA00004496"/>
    </source>
</evidence>